<dbReference type="InterPro" id="IPR036265">
    <property type="entry name" value="HIT-like_sf"/>
</dbReference>
<evidence type="ECO:0000256" key="4">
    <source>
        <dbReference type="ARBA" id="ARBA00010951"/>
    </source>
</evidence>
<dbReference type="SUPFAM" id="SSF54197">
    <property type="entry name" value="HIT-like"/>
    <property type="match status" value="2"/>
</dbReference>
<evidence type="ECO:0000313" key="19">
    <source>
        <dbReference type="WBParaSite" id="DME_0000025001-mRNA-1"/>
    </source>
</evidence>
<dbReference type="GO" id="GO:0008270">
    <property type="term" value="F:zinc ion binding"/>
    <property type="evidence" value="ECO:0007669"/>
    <property type="project" value="InterPro"/>
</dbReference>
<dbReference type="EC" id="2.7.7.12" evidence="12"/>
<name>A0A0N4U100_DRAME</name>
<feature type="domain" description="Galactose-1-phosphate uridyl transferase C-terminal" evidence="15">
    <location>
        <begin position="171"/>
        <end position="332"/>
    </location>
</feature>
<keyword evidence="18" id="KW-1185">Reference proteome</keyword>
<keyword evidence="6 12" id="KW-0548">Nucleotidyltransferase</keyword>
<evidence type="ECO:0000256" key="13">
    <source>
        <dbReference type="SAM" id="MobiDB-lite"/>
    </source>
</evidence>
<dbReference type="Proteomes" id="UP000038040">
    <property type="component" value="Unplaced"/>
</dbReference>
<evidence type="ECO:0000256" key="7">
    <source>
        <dbReference type="ARBA" id="ARBA00022723"/>
    </source>
</evidence>
<reference evidence="16 18" key="2">
    <citation type="submission" date="2018-11" db="EMBL/GenBank/DDBJ databases">
        <authorList>
            <consortium name="Pathogen Informatics"/>
        </authorList>
    </citation>
    <scope>NUCLEOTIDE SEQUENCE [LARGE SCALE GENOMIC DNA]</scope>
</reference>
<keyword evidence="8" id="KW-0862">Zinc</keyword>
<dbReference type="Pfam" id="PF02744">
    <property type="entry name" value="GalP_UDP_tr_C"/>
    <property type="match status" value="1"/>
</dbReference>
<evidence type="ECO:0000313" key="18">
    <source>
        <dbReference type="Proteomes" id="UP000274756"/>
    </source>
</evidence>
<dbReference type="PANTHER" id="PTHR11943:SF1">
    <property type="entry name" value="GALACTOSE-1-PHOSPHATE URIDYLYLTRANSFERASE"/>
    <property type="match status" value="1"/>
</dbReference>
<keyword evidence="7 12" id="KW-0479">Metal-binding</keyword>
<dbReference type="GO" id="GO:0005737">
    <property type="term" value="C:cytoplasm"/>
    <property type="evidence" value="ECO:0007669"/>
    <property type="project" value="TreeGrafter"/>
</dbReference>
<evidence type="ECO:0000313" key="16">
    <source>
        <dbReference type="EMBL" id="VDN54637.1"/>
    </source>
</evidence>
<feature type="compositionally biased region" description="Low complexity" evidence="13">
    <location>
        <begin position="38"/>
        <end position="49"/>
    </location>
</feature>
<evidence type="ECO:0000256" key="10">
    <source>
        <dbReference type="ARBA" id="ARBA00023277"/>
    </source>
</evidence>
<evidence type="ECO:0000256" key="6">
    <source>
        <dbReference type="ARBA" id="ARBA00022695"/>
    </source>
</evidence>
<dbReference type="STRING" id="318479.A0A0N4U100"/>
<evidence type="ECO:0000259" key="14">
    <source>
        <dbReference type="Pfam" id="PF01087"/>
    </source>
</evidence>
<feature type="region of interest" description="Disordered" evidence="13">
    <location>
        <begin position="318"/>
        <end position="340"/>
    </location>
</feature>
<evidence type="ECO:0000256" key="5">
    <source>
        <dbReference type="ARBA" id="ARBA00022679"/>
    </source>
</evidence>
<dbReference type="AlphaFoldDB" id="A0A0N4U100"/>
<evidence type="ECO:0000256" key="8">
    <source>
        <dbReference type="ARBA" id="ARBA00022833"/>
    </source>
</evidence>
<dbReference type="EMBL" id="UYYG01001150">
    <property type="protein sequence ID" value="VDN54637.1"/>
    <property type="molecule type" value="Genomic_DNA"/>
</dbReference>
<dbReference type="Proteomes" id="UP000274756">
    <property type="component" value="Unassembled WGS sequence"/>
</dbReference>
<comment type="pathway">
    <text evidence="3 12">Carbohydrate metabolism; galactose metabolism.</text>
</comment>
<dbReference type="PROSITE" id="PS00117">
    <property type="entry name" value="GAL_P_UDP_TRANSF_I"/>
    <property type="match status" value="1"/>
</dbReference>
<dbReference type="FunFam" id="3.30.428.10:FF:000001">
    <property type="entry name" value="Galactose-1-phosphate uridylyltransferase"/>
    <property type="match status" value="1"/>
</dbReference>
<accession>A0A0N4U100</accession>
<evidence type="ECO:0000313" key="17">
    <source>
        <dbReference type="Proteomes" id="UP000038040"/>
    </source>
</evidence>
<dbReference type="InterPro" id="IPR001937">
    <property type="entry name" value="GalP_UDPtransf1"/>
</dbReference>
<evidence type="ECO:0000259" key="15">
    <source>
        <dbReference type="Pfam" id="PF02744"/>
    </source>
</evidence>
<dbReference type="WBParaSite" id="DME_0000025001-mRNA-1">
    <property type="protein sequence ID" value="DME_0000025001-mRNA-1"/>
    <property type="gene ID" value="DME_0000025001"/>
</dbReference>
<evidence type="ECO:0000256" key="11">
    <source>
        <dbReference type="PIRSR" id="PIRSR000808-1"/>
    </source>
</evidence>
<dbReference type="PIRSF" id="PIRSF000808">
    <property type="entry name" value="GalT"/>
    <property type="match status" value="1"/>
</dbReference>
<evidence type="ECO:0000256" key="2">
    <source>
        <dbReference type="ARBA" id="ARBA00001947"/>
    </source>
</evidence>
<comment type="similarity">
    <text evidence="4 12">Belongs to the galactose-1-phosphate uridylyltransferase type 1 family.</text>
</comment>
<dbReference type="PANTHER" id="PTHR11943">
    <property type="entry name" value="GALACTOSE-1-PHOSPHATE URIDYLYLTRANSFERASE"/>
    <property type="match status" value="1"/>
</dbReference>
<reference evidence="19" key="1">
    <citation type="submission" date="2017-02" db="UniProtKB">
        <authorList>
            <consortium name="WormBaseParasite"/>
        </authorList>
    </citation>
    <scope>IDENTIFICATION</scope>
</reference>
<protein>
    <recommendedName>
        <fullName evidence="12">Galactose-1-phosphate uridylyltransferase</fullName>
        <ecNumber evidence="12">2.7.7.12</ecNumber>
    </recommendedName>
</protein>
<organism evidence="17 19">
    <name type="scientific">Dracunculus medinensis</name>
    <name type="common">Guinea worm</name>
    <dbReference type="NCBI Taxonomy" id="318479"/>
    <lineage>
        <taxon>Eukaryota</taxon>
        <taxon>Metazoa</taxon>
        <taxon>Ecdysozoa</taxon>
        <taxon>Nematoda</taxon>
        <taxon>Chromadorea</taxon>
        <taxon>Rhabditida</taxon>
        <taxon>Spirurina</taxon>
        <taxon>Dracunculoidea</taxon>
        <taxon>Dracunculidae</taxon>
        <taxon>Dracunculus</taxon>
    </lineage>
</organism>
<feature type="region of interest" description="Disordered" evidence="13">
    <location>
        <begin position="25"/>
        <end position="58"/>
    </location>
</feature>
<comment type="catalytic activity">
    <reaction evidence="1 12">
        <text>alpha-D-galactose 1-phosphate + UDP-alpha-D-glucose = alpha-D-glucose 1-phosphate + UDP-alpha-D-galactose</text>
        <dbReference type="Rhea" id="RHEA:13989"/>
        <dbReference type="ChEBI" id="CHEBI:58336"/>
        <dbReference type="ChEBI" id="CHEBI:58601"/>
        <dbReference type="ChEBI" id="CHEBI:58885"/>
        <dbReference type="ChEBI" id="CHEBI:66914"/>
        <dbReference type="EC" id="2.7.7.12"/>
    </reaction>
</comment>
<proteinExistence type="inferred from homology"/>
<dbReference type="Gene3D" id="3.30.428.10">
    <property type="entry name" value="HIT-like"/>
    <property type="match status" value="2"/>
</dbReference>
<dbReference type="InterPro" id="IPR005849">
    <property type="entry name" value="GalP_Utransf_N"/>
</dbReference>
<dbReference type="GO" id="GO:0008108">
    <property type="term" value="F:UDP-glucose:hexose-1-phosphate uridylyltransferase activity"/>
    <property type="evidence" value="ECO:0007669"/>
    <property type="project" value="UniProtKB-EC"/>
</dbReference>
<dbReference type="UniPathway" id="UPA00214"/>
<dbReference type="InterPro" id="IPR019779">
    <property type="entry name" value="GalP_UDPtransf1_His-AS"/>
</dbReference>
<dbReference type="OrthoDB" id="418412at2759"/>
<evidence type="ECO:0000256" key="3">
    <source>
        <dbReference type="ARBA" id="ARBA00004947"/>
    </source>
</evidence>
<comment type="cofactor">
    <cofactor evidence="2">
        <name>Zn(2+)</name>
        <dbReference type="ChEBI" id="CHEBI:29105"/>
    </cofactor>
</comment>
<keyword evidence="10 12" id="KW-0119">Carbohydrate metabolism</keyword>
<keyword evidence="5 12" id="KW-0808">Transferase</keyword>
<feature type="domain" description="Galactose-1-phosphate uridyl transferase N-terminal" evidence="14">
    <location>
        <begin position="3"/>
        <end position="162"/>
    </location>
</feature>
<evidence type="ECO:0000256" key="9">
    <source>
        <dbReference type="ARBA" id="ARBA00023144"/>
    </source>
</evidence>
<dbReference type="NCBIfam" id="TIGR00209">
    <property type="entry name" value="galT_1"/>
    <property type="match status" value="1"/>
</dbReference>
<dbReference type="GO" id="GO:0033499">
    <property type="term" value="P:galactose catabolic process via UDP-galactose, Leloir pathway"/>
    <property type="evidence" value="ECO:0007669"/>
    <property type="project" value="TreeGrafter"/>
</dbReference>
<evidence type="ECO:0000256" key="12">
    <source>
        <dbReference type="RuleBase" id="RU000506"/>
    </source>
</evidence>
<evidence type="ECO:0000256" key="1">
    <source>
        <dbReference type="ARBA" id="ARBA00001107"/>
    </source>
</evidence>
<dbReference type="Pfam" id="PF01087">
    <property type="entry name" value="GalP_UDP_transf"/>
    <property type="match status" value="1"/>
</dbReference>
<dbReference type="InterPro" id="IPR005850">
    <property type="entry name" value="GalP_Utransf_C"/>
</dbReference>
<feature type="compositionally biased region" description="Basic and acidic residues" evidence="13">
    <location>
        <begin position="321"/>
        <end position="334"/>
    </location>
</feature>
<gene>
    <name evidence="16" type="ORF">DME_LOCUS4610</name>
</gene>
<sequence>MSYRRYNPLLDEWILISPNRIKRPWDGEITNSDSETANTKVSNSSSTKNPLAPGGIRSNGEITPNYTHTFVFPNDFPALNEGNFSVRAKGVCRVICYHPCSSMSMAKMKLNAIERIIDLWIEQFNELENRYDWIQIFENKGYMVGCSNAHPHGQLWASDFLPSQQSKMLSSQKYKERTGRIMLMDVVQHELEYQKRIVVENDEWLVIVPFWAIWPYETMILPKKHIASLNHINKQKCLLAILLKKLLVKYDNLFKCCFPFSMGWQSSPTGHYLNEDCSFWTLHAVYLPPLLRSAKIKKFIAGYELLCEPQRDLTPEMAAESLRKQSEQHYENDQSRSMPI</sequence>
<keyword evidence="9 12" id="KW-0299">Galactose metabolism</keyword>
<feature type="active site" description="Tele-UMP-histidine intermediate" evidence="11">
    <location>
        <position position="152"/>
    </location>
</feature>